<reference evidence="5 6" key="1">
    <citation type="journal article" date="2014" name="Am. J. Bot.">
        <title>Genome assembly and annotation for red clover (Trifolium pratense; Fabaceae).</title>
        <authorList>
            <person name="Istvanek J."/>
            <person name="Jaros M."/>
            <person name="Krenek A."/>
            <person name="Repkova J."/>
        </authorList>
    </citation>
    <scope>NUCLEOTIDE SEQUENCE [LARGE SCALE GENOMIC DNA]</scope>
    <source>
        <strain evidence="6">cv. Tatra</strain>
        <tissue evidence="5">Young leaves</tissue>
    </source>
</reference>
<dbReference type="ExpressionAtlas" id="A0A2K3L4Q4">
    <property type="expression patterns" value="baseline"/>
</dbReference>
<dbReference type="InterPro" id="IPR042197">
    <property type="entry name" value="Apaf_helical"/>
</dbReference>
<feature type="domain" description="Disease resistance protein Roq1-like winged-helix" evidence="4">
    <location>
        <begin position="245"/>
        <end position="310"/>
    </location>
</feature>
<keyword evidence="1" id="KW-0433">Leucine-rich repeat</keyword>
<dbReference type="SUPFAM" id="SSF52540">
    <property type="entry name" value="P-loop containing nucleoside triphosphate hydrolases"/>
    <property type="match status" value="1"/>
</dbReference>
<protein>
    <submittedName>
        <fullName evidence="5">TMV resistance protein N-like</fullName>
    </submittedName>
</protein>
<evidence type="ECO:0000259" key="3">
    <source>
        <dbReference type="Pfam" id="PF00931"/>
    </source>
</evidence>
<dbReference type="STRING" id="57577.A0A2K3L4Q4"/>
<accession>A0A2K3L4Q4</accession>
<dbReference type="SUPFAM" id="SSF46785">
    <property type="entry name" value="Winged helix' DNA-binding domain"/>
    <property type="match status" value="1"/>
</dbReference>
<dbReference type="EMBL" id="ASHM01026139">
    <property type="protein sequence ID" value="PNX73506.1"/>
    <property type="molecule type" value="Genomic_DNA"/>
</dbReference>
<proteinExistence type="predicted"/>
<dbReference type="InterPro" id="IPR044974">
    <property type="entry name" value="Disease_R_plants"/>
</dbReference>
<dbReference type="AlphaFoldDB" id="A0A2K3L4Q4"/>
<dbReference type="InterPro" id="IPR002182">
    <property type="entry name" value="NB-ARC"/>
</dbReference>
<name>A0A2K3L4Q4_TRIPR</name>
<evidence type="ECO:0000256" key="1">
    <source>
        <dbReference type="ARBA" id="ARBA00022614"/>
    </source>
</evidence>
<dbReference type="PANTHER" id="PTHR11017">
    <property type="entry name" value="LEUCINE-RICH REPEAT-CONTAINING PROTEIN"/>
    <property type="match status" value="1"/>
</dbReference>
<keyword evidence="2" id="KW-0677">Repeat</keyword>
<feature type="domain" description="NB-ARC" evidence="3">
    <location>
        <begin position="43"/>
        <end position="99"/>
    </location>
</feature>
<evidence type="ECO:0000256" key="2">
    <source>
        <dbReference type="ARBA" id="ARBA00022737"/>
    </source>
</evidence>
<dbReference type="PANTHER" id="PTHR11017:SF587">
    <property type="entry name" value="NB-ARC DOMAIN PROTEIN"/>
    <property type="match status" value="1"/>
</dbReference>
<dbReference type="InterPro" id="IPR027417">
    <property type="entry name" value="P-loop_NTPase"/>
</dbReference>
<dbReference type="InterPro" id="IPR036390">
    <property type="entry name" value="WH_DNA-bd_sf"/>
</dbReference>
<dbReference type="Pfam" id="PF23282">
    <property type="entry name" value="WHD_ROQ1"/>
    <property type="match status" value="1"/>
</dbReference>
<reference evidence="5 6" key="2">
    <citation type="journal article" date="2017" name="Front. Plant Sci.">
        <title>Gene Classification and Mining of Molecular Markers Useful in Red Clover (Trifolium pratense) Breeding.</title>
        <authorList>
            <person name="Istvanek J."/>
            <person name="Dluhosova J."/>
            <person name="Dluhos P."/>
            <person name="Patkova L."/>
            <person name="Nedelnik J."/>
            <person name="Repkova J."/>
        </authorList>
    </citation>
    <scope>NUCLEOTIDE SEQUENCE [LARGE SCALE GENOMIC DNA]</scope>
    <source>
        <strain evidence="6">cv. Tatra</strain>
        <tissue evidence="5">Young leaves</tissue>
    </source>
</reference>
<dbReference type="Gene3D" id="1.10.8.430">
    <property type="entry name" value="Helical domain of apoptotic protease-activating factors"/>
    <property type="match status" value="1"/>
</dbReference>
<comment type="caution">
    <text evidence="5">The sequence shown here is derived from an EMBL/GenBank/DDBJ whole genome shotgun (WGS) entry which is preliminary data.</text>
</comment>
<dbReference type="Pfam" id="PF00931">
    <property type="entry name" value="NB-ARC"/>
    <property type="match status" value="1"/>
</dbReference>
<dbReference type="GO" id="GO:0043531">
    <property type="term" value="F:ADP binding"/>
    <property type="evidence" value="ECO:0007669"/>
    <property type="project" value="InterPro"/>
</dbReference>
<dbReference type="Proteomes" id="UP000236291">
    <property type="component" value="Unassembled WGS sequence"/>
</dbReference>
<gene>
    <name evidence="5" type="ORF">L195_g029408</name>
</gene>
<dbReference type="Gene3D" id="3.40.50.300">
    <property type="entry name" value="P-loop containing nucleotide triphosphate hydrolases"/>
    <property type="match status" value="1"/>
</dbReference>
<evidence type="ECO:0000259" key="4">
    <source>
        <dbReference type="Pfam" id="PF23282"/>
    </source>
</evidence>
<sequence length="413" mass="46922">MIVSWAIQIWFEIDHIKEIVDKVHAKITPKPLLSGDDPVGLDHHTENVKSLLDDTDHSVCMLGIYGLGGIGKTELAKALYNKIVHQFEAASFLANVREKSNKINGLGELQKTLLSEMFERPETELGSTSSKIIITTRDKGLLMGTHPIEVQKIYEMTELNYQHSLELFCRNAFGESHPEIGYEAVSSRAVGYAKGVPLALKVIGSNLATRKSIRAWEYALKDYERTPRKGIQDVLKISYDVLEPNAQTVFLDIACFFKGERIEYVEEILEEFSAPSNIEELVNKSLLIVEHGCLDMHDLIQDMSREIVRQEAPNPAGRSRLWFHQDVIDVLSDENFGSGVIQGIMLDPPQHIEQEDWSDTAFEKMNRLRILIVRNATFSSEPKHLPNHLRLLDWVGYPSKSFPPKFYPRNIII</sequence>
<organism evidence="5 6">
    <name type="scientific">Trifolium pratense</name>
    <name type="common">Red clover</name>
    <dbReference type="NCBI Taxonomy" id="57577"/>
    <lineage>
        <taxon>Eukaryota</taxon>
        <taxon>Viridiplantae</taxon>
        <taxon>Streptophyta</taxon>
        <taxon>Embryophyta</taxon>
        <taxon>Tracheophyta</taxon>
        <taxon>Spermatophyta</taxon>
        <taxon>Magnoliopsida</taxon>
        <taxon>eudicotyledons</taxon>
        <taxon>Gunneridae</taxon>
        <taxon>Pentapetalae</taxon>
        <taxon>rosids</taxon>
        <taxon>fabids</taxon>
        <taxon>Fabales</taxon>
        <taxon>Fabaceae</taxon>
        <taxon>Papilionoideae</taxon>
        <taxon>50 kb inversion clade</taxon>
        <taxon>NPAAA clade</taxon>
        <taxon>Hologalegina</taxon>
        <taxon>IRL clade</taxon>
        <taxon>Trifolieae</taxon>
        <taxon>Trifolium</taxon>
    </lineage>
</organism>
<dbReference type="PRINTS" id="PR00364">
    <property type="entry name" value="DISEASERSIST"/>
</dbReference>
<dbReference type="InterPro" id="IPR058192">
    <property type="entry name" value="WHD_ROQ1-like"/>
</dbReference>
<evidence type="ECO:0000313" key="6">
    <source>
        <dbReference type="Proteomes" id="UP000236291"/>
    </source>
</evidence>
<evidence type="ECO:0000313" key="5">
    <source>
        <dbReference type="EMBL" id="PNX73506.1"/>
    </source>
</evidence>
<dbReference type="GO" id="GO:0006952">
    <property type="term" value="P:defense response"/>
    <property type="evidence" value="ECO:0007669"/>
    <property type="project" value="InterPro"/>
</dbReference>